<accession>A0A3D9SHW1</accession>
<keyword evidence="2" id="KW-0472">Membrane</keyword>
<keyword evidence="3" id="KW-0732">Signal</keyword>
<keyword evidence="2" id="KW-0812">Transmembrane</keyword>
<evidence type="ECO:0000256" key="2">
    <source>
        <dbReference type="SAM" id="Phobius"/>
    </source>
</evidence>
<evidence type="ECO:0000313" key="5">
    <source>
        <dbReference type="Proteomes" id="UP000256661"/>
    </source>
</evidence>
<sequence length="284" mass="29736">MRITRLAAAGVVAAAAALALAAPARAEARPEITVDPERFRPGDNLTISVTACATRPRTGRPGLKNEIFAERPTFERTGPKWSAIAGTRAGLKPGRRYHTDFRCEVDGRTVTFRLTTSPSRTHEEPPKKPFAFGFDKVRLSTRTVTPKGEMTFTVTCPTRVSVASASFTEAPEFEKTEKGAFKGTGTFKATLPSIVKIKVICEDHGHVTYSTKPGDGDIGDGGPEIPKGAPDTGGGLAAPDGRGPAAPYGGVAYGGAALVLLAGAGGLAVRTLRRRHAAGPTDSV</sequence>
<proteinExistence type="predicted"/>
<dbReference type="OrthoDB" id="3483090at2"/>
<gene>
    <name evidence="4" type="ORF">DFJ69_0660</name>
</gene>
<keyword evidence="5" id="KW-1185">Reference proteome</keyword>
<feature type="region of interest" description="Disordered" evidence="1">
    <location>
        <begin position="211"/>
        <end position="241"/>
    </location>
</feature>
<dbReference type="EMBL" id="QTTT01000001">
    <property type="protein sequence ID" value="REE95277.1"/>
    <property type="molecule type" value="Genomic_DNA"/>
</dbReference>
<reference evidence="4 5" key="1">
    <citation type="submission" date="2018-08" db="EMBL/GenBank/DDBJ databases">
        <title>Sequencing the genomes of 1000 actinobacteria strains.</title>
        <authorList>
            <person name="Klenk H.-P."/>
        </authorList>
    </citation>
    <scope>NUCLEOTIDE SEQUENCE [LARGE SCALE GENOMIC DNA]</scope>
    <source>
        <strain evidence="4 5">DSM 43927</strain>
    </source>
</reference>
<protein>
    <submittedName>
        <fullName evidence="4">Uncharacterized protein</fullName>
    </submittedName>
</protein>
<dbReference type="Proteomes" id="UP000256661">
    <property type="component" value="Unassembled WGS sequence"/>
</dbReference>
<organism evidence="4 5">
    <name type="scientific">Thermomonospora umbrina</name>
    <dbReference type="NCBI Taxonomy" id="111806"/>
    <lineage>
        <taxon>Bacteria</taxon>
        <taxon>Bacillati</taxon>
        <taxon>Actinomycetota</taxon>
        <taxon>Actinomycetes</taxon>
        <taxon>Streptosporangiales</taxon>
        <taxon>Thermomonosporaceae</taxon>
        <taxon>Thermomonospora</taxon>
    </lineage>
</organism>
<evidence type="ECO:0000256" key="3">
    <source>
        <dbReference type="SAM" id="SignalP"/>
    </source>
</evidence>
<comment type="caution">
    <text evidence="4">The sequence shown here is derived from an EMBL/GenBank/DDBJ whole genome shotgun (WGS) entry which is preliminary data.</text>
</comment>
<dbReference type="AlphaFoldDB" id="A0A3D9SHW1"/>
<evidence type="ECO:0000313" key="4">
    <source>
        <dbReference type="EMBL" id="REE95277.1"/>
    </source>
</evidence>
<dbReference type="RefSeq" id="WP_116021101.1">
    <property type="nucleotide sequence ID" value="NZ_QTTT01000001.1"/>
</dbReference>
<feature type="transmembrane region" description="Helical" evidence="2">
    <location>
        <begin position="250"/>
        <end position="269"/>
    </location>
</feature>
<feature type="signal peptide" evidence="3">
    <location>
        <begin position="1"/>
        <end position="21"/>
    </location>
</feature>
<evidence type="ECO:0000256" key="1">
    <source>
        <dbReference type="SAM" id="MobiDB-lite"/>
    </source>
</evidence>
<feature type="chain" id="PRO_5039693399" evidence="3">
    <location>
        <begin position="22"/>
        <end position="284"/>
    </location>
</feature>
<name>A0A3D9SHW1_9ACTN</name>
<keyword evidence="2" id="KW-1133">Transmembrane helix</keyword>